<evidence type="ECO:0000313" key="3">
    <source>
        <dbReference type="Proteomes" id="UP000016931"/>
    </source>
</evidence>
<protein>
    <submittedName>
        <fullName evidence="2">Uncharacterized protein</fullName>
    </submittedName>
</protein>
<dbReference type="OrthoDB" id="10009520at2759"/>
<evidence type="ECO:0000256" key="1">
    <source>
        <dbReference type="SAM" id="MobiDB-lite"/>
    </source>
</evidence>
<accession>N1QFF2</accession>
<feature type="compositionally biased region" description="Acidic residues" evidence="1">
    <location>
        <begin position="244"/>
        <end position="262"/>
    </location>
</feature>
<dbReference type="HOGENOM" id="CLU_638045_0_0_1"/>
<feature type="region of interest" description="Disordered" evidence="1">
    <location>
        <begin position="374"/>
        <end position="430"/>
    </location>
</feature>
<dbReference type="EMBL" id="KB456265">
    <property type="protein sequence ID" value="EMF11927.1"/>
    <property type="molecule type" value="Genomic_DNA"/>
</dbReference>
<feature type="compositionally biased region" description="Acidic residues" evidence="1">
    <location>
        <begin position="390"/>
        <end position="408"/>
    </location>
</feature>
<dbReference type="GeneID" id="27898516"/>
<dbReference type="Proteomes" id="UP000016931">
    <property type="component" value="Unassembled WGS sequence"/>
</dbReference>
<dbReference type="AlphaFoldDB" id="N1QFF2"/>
<feature type="region of interest" description="Disordered" evidence="1">
    <location>
        <begin position="244"/>
        <end position="269"/>
    </location>
</feature>
<keyword evidence="3" id="KW-1185">Reference proteome</keyword>
<reference evidence="2 3" key="1">
    <citation type="journal article" date="2012" name="PLoS Pathog.">
        <title>Diverse lifestyles and strategies of plant pathogenesis encoded in the genomes of eighteen Dothideomycetes fungi.</title>
        <authorList>
            <person name="Ohm R.A."/>
            <person name="Feau N."/>
            <person name="Henrissat B."/>
            <person name="Schoch C.L."/>
            <person name="Horwitz B.A."/>
            <person name="Barry K.W."/>
            <person name="Condon B.J."/>
            <person name="Copeland A.C."/>
            <person name="Dhillon B."/>
            <person name="Glaser F."/>
            <person name="Hesse C.N."/>
            <person name="Kosti I."/>
            <person name="LaButti K."/>
            <person name="Lindquist E.A."/>
            <person name="Lucas S."/>
            <person name="Salamov A.A."/>
            <person name="Bradshaw R.E."/>
            <person name="Ciuffetti L."/>
            <person name="Hamelin R.C."/>
            <person name="Kema G.H.J."/>
            <person name="Lawrence C."/>
            <person name="Scott J.A."/>
            <person name="Spatafora J.W."/>
            <person name="Turgeon B.G."/>
            <person name="de Wit P.J.G.M."/>
            <person name="Zhong S."/>
            <person name="Goodwin S.B."/>
            <person name="Grigoriev I.V."/>
        </authorList>
    </citation>
    <scope>NUCLEOTIDE SEQUENCE [LARGE SCALE GENOMIC DNA]</scope>
    <source>
        <strain evidence="2 3">SO2202</strain>
    </source>
</reference>
<gene>
    <name evidence="2" type="ORF">SEPMUDRAFT_117883</name>
</gene>
<name>N1QFF2_SPHMS</name>
<sequence>MGNTPSHDTCIICTDTYAYGDLCDVNGRKICHDCLRAWFETALTDEGQYPLRMGGAIVHLRDYREIFEPDCHHCGQQVAEADDLHWAERCPRFPASGTGAPQYDEVIEEGDEDDADDEDDDFEREADEAFMTDDESERIVAALQLIGATADGFDALLQAQRTAHNDWIGATARTYGTNESLPSVPPHIAALARVRHDAVARLAAARQTILRAGDELRRLPYGRDRYNTVTQQVFQLTGVQLNDFDDSSVEDNDEQEEDDSDRDGDGRIDHAHQRVSIAVEAWFGIRDAYNSILDELRNLEAPAYPGAPDEAAINTQYDDLRRRRNQELNRRDEVRQVILDVSDELRHITVDRDNYVRLQQAVLADTGIMIHDFSDSEPDSGMGGVPLEPAGEEYDSSLDAEWWTDEETAAPGNVQHHQGSGDMDDDAMEL</sequence>
<dbReference type="RefSeq" id="XP_016760048.1">
    <property type="nucleotide sequence ID" value="XM_016901379.1"/>
</dbReference>
<organism evidence="2 3">
    <name type="scientific">Sphaerulina musiva (strain SO2202)</name>
    <name type="common">Poplar stem canker fungus</name>
    <name type="synonym">Septoria musiva</name>
    <dbReference type="NCBI Taxonomy" id="692275"/>
    <lineage>
        <taxon>Eukaryota</taxon>
        <taxon>Fungi</taxon>
        <taxon>Dikarya</taxon>
        <taxon>Ascomycota</taxon>
        <taxon>Pezizomycotina</taxon>
        <taxon>Dothideomycetes</taxon>
        <taxon>Dothideomycetidae</taxon>
        <taxon>Mycosphaerellales</taxon>
        <taxon>Mycosphaerellaceae</taxon>
        <taxon>Sphaerulina</taxon>
    </lineage>
</organism>
<evidence type="ECO:0000313" key="2">
    <source>
        <dbReference type="EMBL" id="EMF11927.1"/>
    </source>
</evidence>
<proteinExistence type="predicted"/>